<dbReference type="Proteomes" id="UP000724874">
    <property type="component" value="Unassembled WGS sequence"/>
</dbReference>
<organism evidence="2 3">
    <name type="scientific">Gymnopilus junonius</name>
    <name type="common">Spectacular rustgill mushroom</name>
    <name type="synonym">Gymnopilus spectabilis subsp. junonius</name>
    <dbReference type="NCBI Taxonomy" id="109634"/>
    <lineage>
        <taxon>Eukaryota</taxon>
        <taxon>Fungi</taxon>
        <taxon>Dikarya</taxon>
        <taxon>Basidiomycota</taxon>
        <taxon>Agaricomycotina</taxon>
        <taxon>Agaricomycetes</taxon>
        <taxon>Agaricomycetidae</taxon>
        <taxon>Agaricales</taxon>
        <taxon>Agaricineae</taxon>
        <taxon>Hymenogastraceae</taxon>
        <taxon>Gymnopilus</taxon>
    </lineage>
</organism>
<dbReference type="AlphaFoldDB" id="A0A9P5TP51"/>
<comment type="caution">
    <text evidence="2">The sequence shown here is derived from an EMBL/GenBank/DDBJ whole genome shotgun (WGS) entry which is preliminary data.</text>
</comment>
<keyword evidence="3" id="KW-1185">Reference proteome</keyword>
<name>A0A9P5TP51_GYMJU</name>
<evidence type="ECO:0000313" key="2">
    <source>
        <dbReference type="EMBL" id="KAF8904719.1"/>
    </source>
</evidence>
<proteinExistence type="predicted"/>
<feature type="region of interest" description="Disordered" evidence="1">
    <location>
        <begin position="64"/>
        <end position="115"/>
    </location>
</feature>
<protein>
    <submittedName>
        <fullName evidence="2">Uncharacterized protein</fullName>
    </submittedName>
</protein>
<accession>A0A9P5TP51</accession>
<gene>
    <name evidence="2" type="ORF">CPB84DRAFT_653578</name>
</gene>
<reference evidence="2" key="1">
    <citation type="submission" date="2020-11" db="EMBL/GenBank/DDBJ databases">
        <authorList>
            <consortium name="DOE Joint Genome Institute"/>
            <person name="Ahrendt S."/>
            <person name="Riley R."/>
            <person name="Andreopoulos W."/>
            <person name="LaButti K."/>
            <person name="Pangilinan J."/>
            <person name="Ruiz-duenas F.J."/>
            <person name="Barrasa J.M."/>
            <person name="Sanchez-Garcia M."/>
            <person name="Camarero S."/>
            <person name="Miyauchi S."/>
            <person name="Serrano A."/>
            <person name="Linde D."/>
            <person name="Babiker R."/>
            <person name="Drula E."/>
            <person name="Ayuso-Fernandez I."/>
            <person name="Pacheco R."/>
            <person name="Padilla G."/>
            <person name="Ferreira P."/>
            <person name="Barriuso J."/>
            <person name="Kellner H."/>
            <person name="Castanera R."/>
            <person name="Alfaro M."/>
            <person name="Ramirez L."/>
            <person name="Pisabarro A.G."/>
            <person name="Kuo A."/>
            <person name="Tritt A."/>
            <person name="Lipzen A."/>
            <person name="He G."/>
            <person name="Yan M."/>
            <person name="Ng V."/>
            <person name="Cullen D."/>
            <person name="Martin F."/>
            <person name="Rosso M.-N."/>
            <person name="Henrissat B."/>
            <person name="Hibbett D."/>
            <person name="Martinez A.T."/>
            <person name="Grigoriev I.V."/>
        </authorList>
    </citation>
    <scope>NUCLEOTIDE SEQUENCE</scope>
    <source>
        <strain evidence="2">AH 44721</strain>
    </source>
</reference>
<evidence type="ECO:0000313" key="3">
    <source>
        <dbReference type="Proteomes" id="UP000724874"/>
    </source>
</evidence>
<dbReference type="EMBL" id="JADNYJ010000025">
    <property type="protein sequence ID" value="KAF8904719.1"/>
    <property type="molecule type" value="Genomic_DNA"/>
</dbReference>
<feature type="compositionally biased region" description="Polar residues" evidence="1">
    <location>
        <begin position="86"/>
        <end position="99"/>
    </location>
</feature>
<evidence type="ECO:0000256" key="1">
    <source>
        <dbReference type="SAM" id="MobiDB-lite"/>
    </source>
</evidence>
<sequence>MINILLVILIYLVLFTMKLLMYHACIYSNSATYSIIHPSTIVQISILPKIHRRRPISKIYISPTARSSQVPPTPSSTSLQYHSPLRHSSSQYSNFQQPGDASAVRRKGSRPFVGL</sequence>